<accession>A0A0S7YFM8</accession>
<evidence type="ECO:0000313" key="2">
    <source>
        <dbReference type="EMBL" id="KPJ73589.1"/>
    </source>
</evidence>
<feature type="transmembrane region" description="Helical" evidence="1">
    <location>
        <begin position="6"/>
        <end position="24"/>
    </location>
</feature>
<organism evidence="2 3">
    <name type="scientific">candidate division TA06 bacterium DG_78</name>
    <dbReference type="NCBI Taxonomy" id="1703772"/>
    <lineage>
        <taxon>Bacteria</taxon>
        <taxon>Bacteria division TA06</taxon>
    </lineage>
</organism>
<dbReference type="EMBL" id="LJNI01000031">
    <property type="protein sequence ID" value="KPJ73589.1"/>
    <property type="molecule type" value="Genomic_DNA"/>
</dbReference>
<proteinExistence type="predicted"/>
<sequence>MKKVILIIVGVVVVLFIVMAFFGYQLEKKEVEEITPEFERLYQEAIVLYRNNEEAGIEALEDVMYYGHTHSLASYKDALITGYSEYYREGLNLLAKHYRERGKMLEDEGRFLEALKEYEKIFNYTNKDQSIAYKKGVDVDLLFTEIKRLEKKIK</sequence>
<gene>
    <name evidence="2" type="ORF">AMJ52_03475</name>
</gene>
<evidence type="ECO:0000313" key="3">
    <source>
        <dbReference type="Proteomes" id="UP000051012"/>
    </source>
</evidence>
<dbReference type="Proteomes" id="UP000051012">
    <property type="component" value="Unassembled WGS sequence"/>
</dbReference>
<keyword evidence="1" id="KW-1133">Transmembrane helix</keyword>
<reference evidence="2 3" key="1">
    <citation type="journal article" date="2015" name="Microbiome">
        <title>Genomic resolution of linkages in carbon, nitrogen, and sulfur cycling among widespread estuary sediment bacteria.</title>
        <authorList>
            <person name="Baker B.J."/>
            <person name="Lazar C.S."/>
            <person name="Teske A.P."/>
            <person name="Dick G.J."/>
        </authorList>
    </citation>
    <scope>NUCLEOTIDE SEQUENCE [LARGE SCALE GENOMIC DNA]</scope>
    <source>
        <strain evidence="2">DG_78</strain>
    </source>
</reference>
<comment type="caution">
    <text evidence="2">The sequence shown here is derived from an EMBL/GenBank/DDBJ whole genome shotgun (WGS) entry which is preliminary data.</text>
</comment>
<keyword evidence="1" id="KW-0812">Transmembrane</keyword>
<dbReference type="AlphaFoldDB" id="A0A0S7YFM8"/>
<protein>
    <recommendedName>
        <fullName evidence="4">Tetratricopeptide repeat-like domain-containing protein</fullName>
    </recommendedName>
</protein>
<evidence type="ECO:0000256" key="1">
    <source>
        <dbReference type="SAM" id="Phobius"/>
    </source>
</evidence>
<name>A0A0S7YFM8_UNCT6</name>
<evidence type="ECO:0008006" key="4">
    <source>
        <dbReference type="Google" id="ProtNLM"/>
    </source>
</evidence>
<keyword evidence="1" id="KW-0472">Membrane</keyword>